<keyword evidence="4" id="KW-1185">Reference proteome</keyword>
<dbReference type="GO" id="GO:0035556">
    <property type="term" value="P:intracellular signal transduction"/>
    <property type="evidence" value="ECO:0007669"/>
    <property type="project" value="InterPro"/>
</dbReference>
<accession>A0AAN5CB34</accession>
<feature type="compositionally biased region" description="Basic and acidic residues" evidence="1">
    <location>
        <begin position="755"/>
        <end position="767"/>
    </location>
</feature>
<name>A0AAN5CB34_9BILA</name>
<dbReference type="AlphaFoldDB" id="A0AAN5CB34"/>
<feature type="non-terminal residue" evidence="3">
    <location>
        <position position="1"/>
    </location>
</feature>
<proteinExistence type="predicted"/>
<feature type="compositionally biased region" description="Basic and acidic residues" evidence="1">
    <location>
        <begin position="62"/>
        <end position="75"/>
    </location>
</feature>
<evidence type="ECO:0000259" key="2">
    <source>
        <dbReference type="PROSITE" id="PS50309"/>
    </source>
</evidence>
<feature type="region of interest" description="Disordered" evidence="1">
    <location>
        <begin position="62"/>
        <end position="93"/>
    </location>
</feature>
<organism evidence="3 4">
    <name type="scientific">Pristionchus mayeri</name>
    <dbReference type="NCBI Taxonomy" id="1317129"/>
    <lineage>
        <taxon>Eukaryota</taxon>
        <taxon>Metazoa</taxon>
        <taxon>Ecdysozoa</taxon>
        <taxon>Nematoda</taxon>
        <taxon>Chromadorea</taxon>
        <taxon>Rhabditida</taxon>
        <taxon>Rhabditina</taxon>
        <taxon>Diplogasteromorpha</taxon>
        <taxon>Diplogasteroidea</taxon>
        <taxon>Neodiplogasteridae</taxon>
        <taxon>Pristionchus</taxon>
    </lineage>
</organism>
<protein>
    <recommendedName>
        <fullName evidence="2">Doublecortin domain-containing protein</fullName>
    </recommendedName>
</protein>
<evidence type="ECO:0000313" key="4">
    <source>
        <dbReference type="Proteomes" id="UP001328107"/>
    </source>
</evidence>
<dbReference type="Proteomes" id="UP001328107">
    <property type="component" value="Unassembled WGS sequence"/>
</dbReference>
<feature type="domain" description="Doublecortin" evidence="2">
    <location>
        <begin position="1"/>
        <end position="52"/>
    </location>
</feature>
<dbReference type="EMBL" id="BTRK01000002">
    <property type="protein sequence ID" value="GMR34611.1"/>
    <property type="molecule type" value="Genomic_DNA"/>
</dbReference>
<evidence type="ECO:0000256" key="1">
    <source>
        <dbReference type="SAM" id="MobiDB-lite"/>
    </source>
</evidence>
<dbReference type="InterPro" id="IPR003533">
    <property type="entry name" value="Doublecortin_dom"/>
</dbReference>
<comment type="caution">
    <text evidence="3">The sequence shown here is derived from an EMBL/GenBank/DDBJ whole genome shotgun (WGS) entry which is preliminary data.</text>
</comment>
<reference evidence="4" key="1">
    <citation type="submission" date="2022-10" db="EMBL/GenBank/DDBJ databases">
        <title>Genome assembly of Pristionchus species.</title>
        <authorList>
            <person name="Yoshida K."/>
            <person name="Sommer R.J."/>
        </authorList>
    </citation>
    <scope>NUCLEOTIDE SEQUENCE [LARGE SCALE GENOMIC DNA]</scope>
    <source>
        <strain evidence="4">RS5460</strain>
    </source>
</reference>
<sequence length="778" mass="90370">DEIAHKFKQRIGFKKLYSISGKEIEGIAELENEMCYVAASVRLPKFVDRPYGKFRYANVQRSRAEPAHARVERRTNATAHSNESNVEEKVGQQEAISIHMEPEIISPEGMEHANGSNGAEAVDQTQSIQPFMEAAISSDDAAMTTNTNLRIRTLVEINEERTSTLTETLRNATVDSEHYNEEGNDRCHNHDASLASSNYVLANGNEECSQQRSSEVAHHTYTQSDQHHLFYRFCDETGGNGINREQFEAVIAYIDSTNPRAAEPHEAFPNLLNDSENQSNTDSATITPDAHKIIETKAFDRCLYWNIDSWKGTGNEKGIVHTERWKVLEEYVRKYEPVLLKFNEIRFVKETDFKKFVENTLNYDILAVSYPNREHQRDSKDHINMERAAAILVRKVANEGGRFEKTIDNCCKNGSYSIAAVHDRMNMIHHVCCYIHHNKTEKDEKKSEKEGNVELVKTNEDQNIIDKKTEEEKKTEPNRAHLRDALIQIKNELVQFDMENIRSLHFEIMDLKLIITVVISGDLNCVVPDVERVCRKLISENFVWLCDKLHSNWYTKVLHYHKEFKTTYTKVDYVLGHNICTQIHQPIENDYDHFAILEDIYHEDMEFETPYCTGNCEFKCTIRKIVIFSRDTAKGILRTFIARFKDEEKTSEIRRTCFEHYQHWKERVRSIIHGVKFPERLVNGIFVSTFLDREMFPEWREVFSINDEKCAHNRSQIDWICAIVILLLHRDLEDEDKINAQGEIILKHFIKARRSEKQSKDTKEIKAAGKSKAIRGQR</sequence>
<gene>
    <name evidence="3" type="ORF">PMAYCL1PPCAC_04806</name>
</gene>
<feature type="region of interest" description="Disordered" evidence="1">
    <location>
        <begin position="755"/>
        <end position="778"/>
    </location>
</feature>
<evidence type="ECO:0000313" key="3">
    <source>
        <dbReference type="EMBL" id="GMR34611.1"/>
    </source>
</evidence>
<feature type="region of interest" description="Disordered" evidence="1">
    <location>
        <begin position="443"/>
        <end position="477"/>
    </location>
</feature>
<dbReference type="PROSITE" id="PS50309">
    <property type="entry name" value="DC"/>
    <property type="match status" value="1"/>
</dbReference>